<feature type="transmembrane region" description="Helical" evidence="1">
    <location>
        <begin position="183"/>
        <end position="201"/>
    </location>
</feature>
<protein>
    <submittedName>
        <fullName evidence="2">Uncharacterized protein</fullName>
    </submittedName>
</protein>
<feature type="transmembrane region" description="Helical" evidence="1">
    <location>
        <begin position="284"/>
        <end position="310"/>
    </location>
</feature>
<feature type="transmembrane region" description="Helical" evidence="1">
    <location>
        <begin position="244"/>
        <end position="264"/>
    </location>
</feature>
<name>A0A0B0EK92_9BACT</name>
<feature type="transmembrane region" description="Helical" evidence="1">
    <location>
        <begin position="142"/>
        <end position="162"/>
    </location>
</feature>
<dbReference type="Proteomes" id="UP000030652">
    <property type="component" value="Unassembled WGS sequence"/>
</dbReference>
<feature type="transmembrane region" description="Helical" evidence="1">
    <location>
        <begin position="70"/>
        <end position="91"/>
    </location>
</feature>
<feature type="transmembrane region" description="Helical" evidence="1">
    <location>
        <begin position="36"/>
        <end position="58"/>
    </location>
</feature>
<feature type="transmembrane region" description="Helical" evidence="1">
    <location>
        <begin position="103"/>
        <end position="122"/>
    </location>
</feature>
<sequence>MKLNQFKKLVDCLVRFNKIYNMTIENKMKSEVQKKYAFKLHGWIGIFLIVIAELAVIFQHGSYVAHRIGVWTTPLCWWGYIFLIDAIIFRLKGNSLISNRRRNFLLQLPLSIIIWLLFELYNLHLVNWKYIGLPTNPVELCLGMGLAFATIMPGMFLTAELLDTLRIFDRFYIAKLKVTNRTIYGGIVLGFFFVMAPLLLPQSSAKYLFGLVWTGFVLLIEPIVYSSRGDSLLRDLENGVLNRILSLFTAGFICGFLWEFWNFWAPSKWIYTAPFMQDLKIFEMPVAGFLGFGPFAWEYFVMYSFARLLLRRDLEK</sequence>
<dbReference type="eggNOG" id="ENOG502Z88D">
    <property type="taxonomic scope" value="Bacteria"/>
</dbReference>
<dbReference type="EMBL" id="JRYO01000056">
    <property type="protein sequence ID" value="KHE93467.1"/>
    <property type="molecule type" value="Genomic_DNA"/>
</dbReference>
<evidence type="ECO:0000313" key="3">
    <source>
        <dbReference type="Proteomes" id="UP000030652"/>
    </source>
</evidence>
<accession>A0A0B0EK92</accession>
<dbReference type="AlphaFoldDB" id="A0A0B0EK92"/>
<keyword evidence="1" id="KW-0812">Transmembrane</keyword>
<keyword evidence="1" id="KW-0472">Membrane</keyword>
<gene>
    <name evidence="2" type="ORF">SCABRO_00762</name>
</gene>
<feature type="transmembrane region" description="Helical" evidence="1">
    <location>
        <begin position="207"/>
        <end position="224"/>
    </location>
</feature>
<proteinExistence type="predicted"/>
<comment type="caution">
    <text evidence="2">The sequence shown here is derived from an EMBL/GenBank/DDBJ whole genome shotgun (WGS) entry which is preliminary data.</text>
</comment>
<evidence type="ECO:0000313" key="2">
    <source>
        <dbReference type="EMBL" id="KHE93467.1"/>
    </source>
</evidence>
<keyword evidence="1" id="KW-1133">Transmembrane helix</keyword>
<organism evidence="2 3">
    <name type="scientific">Candidatus Scalindua brodae</name>
    <dbReference type="NCBI Taxonomy" id="237368"/>
    <lineage>
        <taxon>Bacteria</taxon>
        <taxon>Pseudomonadati</taxon>
        <taxon>Planctomycetota</taxon>
        <taxon>Candidatus Brocadiia</taxon>
        <taxon>Candidatus Brocadiales</taxon>
        <taxon>Candidatus Scalinduaceae</taxon>
        <taxon>Candidatus Scalindua</taxon>
    </lineage>
</organism>
<reference evidence="2 3" key="1">
    <citation type="submission" date="2014-10" db="EMBL/GenBank/DDBJ databases">
        <title>Draft genome of anammox bacterium scalindua brodae, obtained using differential coverage binning of sequence data from two enrichment reactors.</title>
        <authorList>
            <person name="Speth D.R."/>
            <person name="Russ L."/>
            <person name="Kartal B."/>
            <person name="Op den Camp H.J."/>
            <person name="Dutilh B.E."/>
            <person name="Jetten M.S."/>
        </authorList>
    </citation>
    <scope>NUCLEOTIDE SEQUENCE [LARGE SCALE GENOMIC DNA]</scope>
    <source>
        <strain evidence="2">RU1</strain>
    </source>
</reference>
<evidence type="ECO:0000256" key="1">
    <source>
        <dbReference type="SAM" id="Phobius"/>
    </source>
</evidence>